<keyword evidence="2" id="KW-0902">Two-component regulatory system</keyword>
<evidence type="ECO:0000256" key="2">
    <source>
        <dbReference type="ARBA" id="ARBA00023012"/>
    </source>
</evidence>
<keyword evidence="3" id="KW-0805">Transcription regulation</keyword>
<keyword evidence="1" id="KW-0597">Phosphoprotein</keyword>
<protein>
    <submittedName>
        <fullName evidence="8">Winged helix family transcriptional regulator</fullName>
    </submittedName>
</protein>
<keyword evidence="9" id="KW-1185">Reference proteome</keyword>
<keyword evidence="5" id="KW-0804">Transcription</keyword>
<dbReference type="OrthoDB" id="8927943at2"/>
<dbReference type="Proteomes" id="UP000294739">
    <property type="component" value="Unassembled WGS sequence"/>
</dbReference>
<dbReference type="Pfam" id="PF00486">
    <property type="entry name" value="Trans_reg_C"/>
    <property type="match status" value="1"/>
</dbReference>
<evidence type="ECO:0000256" key="5">
    <source>
        <dbReference type="ARBA" id="ARBA00023163"/>
    </source>
</evidence>
<comment type="caution">
    <text evidence="8">The sequence shown here is derived from an EMBL/GenBank/DDBJ whole genome shotgun (WGS) entry which is preliminary data.</text>
</comment>
<dbReference type="PANTHER" id="PTHR48111:SF1">
    <property type="entry name" value="TWO-COMPONENT RESPONSE REGULATOR ORR33"/>
    <property type="match status" value="1"/>
</dbReference>
<evidence type="ECO:0000256" key="4">
    <source>
        <dbReference type="ARBA" id="ARBA00023125"/>
    </source>
</evidence>
<dbReference type="SMART" id="SM00862">
    <property type="entry name" value="Trans_reg_C"/>
    <property type="match status" value="1"/>
</dbReference>
<dbReference type="InParanoid" id="A0A4R5DCV9"/>
<reference evidence="8 9" key="1">
    <citation type="submission" date="2019-03" db="EMBL/GenBank/DDBJ databases">
        <title>Draft genome sequences of novel Actinobacteria.</title>
        <authorList>
            <person name="Sahin N."/>
            <person name="Ay H."/>
            <person name="Saygin H."/>
        </authorList>
    </citation>
    <scope>NUCLEOTIDE SEQUENCE [LARGE SCALE GENOMIC DNA]</scope>
    <source>
        <strain evidence="8 9">5K138</strain>
    </source>
</reference>
<dbReference type="PROSITE" id="PS51755">
    <property type="entry name" value="OMPR_PHOB"/>
    <property type="match status" value="1"/>
</dbReference>
<dbReference type="GO" id="GO:0000156">
    <property type="term" value="F:phosphorelay response regulator activity"/>
    <property type="evidence" value="ECO:0007669"/>
    <property type="project" value="TreeGrafter"/>
</dbReference>
<feature type="DNA-binding region" description="OmpR/PhoB-type" evidence="6">
    <location>
        <begin position="17"/>
        <end position="113"/>
    </location>
</feature>
<feature type="domain" description="OmpR/PhoB-type" evidence="7">
    <location>
        <begin position="17"/>
        <end position="113"/>
    </location>
</feature>
<keyword evidence="4 6" id="KW-0238">DNA-binding</keyword>
<organism evidence="8 9">
    <name type="scientific">Jiangella asiatica</name>
    <dbReference type="NCBI Taxonomy" id="2530372"/>
    <lineage>
        <taxon>Bacteria</taxon>
        <taxon>Bacillati</taxon>
        <taxon>Actinomycetota</taxon>
        <taxon>Actinomycetes</taxon>
        <taxon>Jiangellales</taxon>
        <taxon>Jiangellaceae</taxon>
        <taxon>Jiangella</taxon>
    </lineage>
</organism>
<dbReference type="InterPro" id="IPR039420">
    <property type="entry name" value="WalR-like"/>
</dbReference>
<dbReference type="PANTHER" id="PTHR48111">
    <property type="entry name" value="REGULATOR OF RPOS"/>
    <property type="match status" value="1"/>
</dbReference>
<evidence type="ECO:0000256" key="3">
    <source>
        <dbReference type="ARBA" id="ARBA00023015"/>
    </source>
</evidence>
<evidence type="ECO:0000256" key="1">
    <source>
        <dbReference type="ARBA" id="ARBA00022553"/>
    </source>
</evidence>
<gene>
    <name evidence="8" type="ORF">E1269_18515</name>
</gene>
<dbReference type="GO" id="GO:0000976">
    <property type="term" value="F:transcription cis-regulatory region binding"/>
    <property type="evidence" value="ECO:0007669"/>
    <property type="project" value="TreeGrafter"/>
</dbReference>
<evidence type="ECO:0000256" key="6">
    <source>
        <dbReference type="PROSITE-ProRule" id="PRU01091"/>
    </source>
</evidence>
<dbReference type="InterPro" id="IPR016032">
    <property type="entry name" value="Sig_transdc_resp-reg_C-effctor"/>
</dbReference>
<dbReference type="GO" id="GO:0006355">
    <property type="term" value="P:regulation of DNA-templated transcription"/>
    <property type="evidence" value="ECO:0007669"/>
    <property type="project" value="InterPro"/>
</dbReference>
<dbReference type="Gene3D" id="1.10.10.10">
    <property type="entry name" value="Winged helix-like DNA-binding domain superfamily/Winged helix DNA-binding domain"/>
    <property type="match status" value="1"/>
</dbReference>
<accession>A0A4R5DCV9</accession>
<evidence type="ECO:0000313" key="9">
    <source>
        <dbReference type="Proteomes" id="UP000294739"/>
    </source>
</evidence>
<evidence type="ECO:0000313" key="8">
    <source>
        <dbReference type="EMBL" id="TDE08103.1"/>
    </source>
</evidence>
<dbReference type="GO" id="GO:0005829">
    <property type="term" value="C:cytosol"/>
    <property type="evidence" value="ECO:0007669"/>
    <property type="project" value="TreeGrafter"/>
</dbReference>
<dbReference type="CDD" id="cd00383">
    <property type="entry name" value="trans_reg_C"/>
    <property type="match status" value="1"/>
</dbReference>
<dbReference type="InterPro" id="IPR036388">
    <property type="entry name" value="WH-like_DNA-bd_sf"/>
</dbReference>
<evidence type="ECO:0000259" key="7">
    <source>
        <dbReference type="PROSITE" id="PS51755"/>
    </source>
</evidence>
<proteinExistence type="predicted"/>
<name>A0A4R5DCV9_9ACTN</name>
<dbReference type="InterPro" id="IPR001867">
    <property type="entry name" value="OmpR/PhoB-type_DNA-bd"/>
</dbReference>
<dbReference type="SUPFAM" id="SSF46894">
    <property type="entry name" value="C-terminal effector domain of the bipartite response regulators"/>
    <property type="match status" value="1"/>
</dbReference>
<dbReference type="GO" id="GO:0032993">
    <property type="term" value="C:protein-DNA complex"/>
    <property type="evidence" value="ECO:0007669"/>
    <property type="project" value="TreeGrafter"/>
</dbReference>
<dbReference type="EMBL" id="SMKZ01000027">
    <property type="protein sequence ID" value="TDE08103.1"/>
    <property type="molecule type" value="Genomic_DNA"/>
</dbReference>
<dbReference type="AlphaFoldDB" id="A0A4R5DCV9"/>
<sequence length="117" mass="12283">MAGHPGRTRTDRAVAGPASVSVAGVTLDPTNRRAVTPAGVEVAFTPLEAAVLAYLMNRPGRVCSRDELMCEALGYSVPVGSRTVDVHIAALRSKLGDAVRIRSVRGVGYRLEPAAKT</sequence>